<keyword evidence="1" id="KW-1133">Transmembrane helix</keyword>
<keyword evidence="1" id="KW-0472">Membrane</keyword>
<organism evidence="2 3">
    <name type="scientific">Anisakis simplex</name>
    <name type="common">Herring worm</name>
    <dbReference type="NCBI Taxonomy" id="6269"/>
    <lineage>
        <taxon>Eukaryota</taxon>
        <taxon>Metazoa</taxon>
        <taxon>Ecdysozoa</taxon>
        <taxon>Nematoda</taxon>
        <taxon>Chromadorea</taxon>
        <taxon>Rhabditida</taxon>
        <taxon>Spirurina</taxon>
        <taxon>Ascaridomorpha</taxon>
        <taxon>Ascaridoidea</taxon>
        <taxon>Anisakidae</taxon>
        <taxon>Anisakis</taxon>
        <taxon>Anisakis simplex complex</taxon>
    </lineage>
</organism>
<evidence type="ECO:0000256" key="1">
    <source>
        <dbReference type="SAM" id="Phobius"/>
    </source>
</evidence>
<gene>
    <name evidence="2" type="ORF">ASIM_LOCUS17957</name>
</gene>
<dbReference type="AlphaFoldDB" id="A0A3P6RPT9"/>
<keyword evidence="1" id="KW-0812">Transmembrane</keyword>
<dbReference type="EMBL" id="UYRR01034806">
    <property type="protein sequence ID" value="VDK62319.1"/>
    <property type="molecule type" value="Genomic_DNA"/>
</dbReference>
<reference evidence="2 3" key="1">
    <citation type="submission" date="2018-11" db="EMBL/GenBank/DDBJ databases">
        <authorList>
            <consortium name="Pathogen Informatics"/>
        </authorList>
    </citation>
    <scope>NUCLEOTIDE SEQUENCE [LARGE SCALE GENOMIC DNA]</scope>
</reference>
<proteinExistence type="predicted"/>
<feature type="transmembrane region" description="Helical" evidence="1">
    <location>
        <begin position="12"/>
        <end position="32"/>
    </location>
</feature>
<name>A0A3P6RPT9_ANISI</name>
<feature type="transmembrane region" description="Helical" evidence="1">
    <location>
        <begin position="47"/>
        <end position="69"/>
    </location>
</feature>
<keyword evidence="3" id="KW-1185">Reference proteome</keyword>
<evidence type="ECO:0000313" key="3">
    <source>
        <dbReference type="Proteomes" id="UP000267096"/>
    </source>
</evidence>
<accession>A0A3P6RPT9</accession>
<evidence type="ECO:0000313" key="2">
    <source>
        <dbReference type="EMBL" id="VDK62319.1"/>
    </source>
</evidence>
<protein>
    <submittedName>
        <fullName evidence="2">Uncharacterized protein</fullName>
    </submittedName>
</protein>
<dbReference type="Proteomes" id="UP000267096">
    <property type="component" value="Unassembled WGS sequence"/>
</dbReference>
<dbReference type="OrthoDB" id="5855758at2759"/>
<sequence length="121" mass="13685">MVYLLDKPIRSGYSTTFIVIALTCGVLLGWSIGSVLQQIFALRNVEIVVNFILTALAVVSLIVSVAFLLERSDWSRYESYRLVMGIAVSFYLTICFLLQSIICILMLSWAFYGNLVIFETR</sequence>
<feature type="transmembrane region" description="Helical" evidence="1">
    <location>
        <begin position="90"/>
        <end position="112"/>
    </location>
</feature>